<accession>A0AAF0EUT9</accession>
<evidence type="ECO:0000256" key="4">
    <source>
        <dbReference type="ARBA" id="ARBA00022679"/>
    </source>
</evidence>
<dbReference type="InterPro" id="IPR003700">
    <property type="entry name" value="Pantoate_hydroxy_MeTrfase"/>
</dbReference>
<keyword evidence="7" id="KW-1185">Reference proteome</keyword>
<sequence length="347" mass="37060">MLRFPRVRGLATSAVRASAWQVPPVRAPKSTATIRALQAENIPVTCVTAYDNPTALAIRGADVDICLVGDSLANVALGRASTRQFELHESIAHARTVREALSAPGVNAFAEPILIVDMPFGSYGVSVEESMRNVIRVVKETGAAGVKLEGTGELVPLVERLTSLGILVMGHIGLLPQRAVSASEYRVQGNTADSALEVYRAAKQLDRAGCFSMVIECIPAKLGEYITKRINAATIGIGAGAQTSGQVLVCTDIISDLTSPAHVAAVLDAQHAPQDPVQAAPYPASWPAGPKFVRSFAYPHSVGAARIEAIQRFVRAVRDRSFPDHSESYRIKSAEWASFVERADLEP</sequence>
<dbReference type="Pfam" id="PF02548">
    <property type="entry name" value="Pantoate_transf"/>
    <property type="match status" value="1"/>
</dbReference>
<dbReference type="PANTHER" id="PTHR20881">
    <property type="entry name" value="3-METHYL-2-OXOBUTANOATE HYDROXYMETHYLTRANSFERASE"/>
    <property type="match status" value="1"/>
</dbReference>
<comment type="similarity">
    <text evidence="2">Belongs to the PanB family.</text>
</comment>
<dbReference type="CDD" id="cd06557">
    <property type="entry name" value="KPHMT-like"/>
    <property type="match status" value="1"/>
</dbReference>
<dbReference type="InterPro" id="IPR015813">
    <property type="entry name" value="Pyrv/PenolPyrv_kinase-like_dom"/>
</dbReference>
<evidence type="ECO:0000256" key="1">
    <source>
        <dbReference type="ARBA" id="ARBA00005033"/>
    </source>
</evidence>
<dbReference type="PANTHER" id="PTHR20881:SF0">
    <property type="entry name" value="3-METHYL-2-OXOBUTANOATE HYDROXYMETHYLTRANSFERASE"/>
    <property type="match status" value="1"/>
</dbReference>
<dbReference type="EMBL" id="CP119878">
    <property type="protein sequence ID" value="WFD34954.1"/>
    <property type="molecule type" value="Genomic_DNA"/>
</dbReference>
<dbReference type="AlphaFoldDB" id="A0AAF0EUT9"/>
<organism evidence="6 7">
    <name type="scientific">Malassezia cuniculi</name>
    <dbReference type="NCBI Taxonomy" id="948313"/>
    <lineage>
        <taxon>Eukaryota</taxon>
        <taxon>Fungi</taxon>
        <taxon>Dikarya</taxon>
        <taxon>Basidiomycota</taxon>
        <taxon>Ustilaginomycotina</taxon>
        <taxon>Malasseziomycetes</taxon>
        <taxon>Malasseziales</taxon>
        <taxon>Malasseziaceae</taxon>
        <taxon>Malassezia</taxon>
    </lineage>
</organism>
<dbReference type="GO" id="GO:0003864">
    <property type="term" value="F:3-methyl-2-oxobutanoate hydroxymethyltransferase activity"/>
    <property type="evidence" value="ECO:0007669"/>
    <property type="project" value="UniProtKB-EC"/>
</dbReference>
<evidence type="ECO:0000313" key="7">
    <source>
        <dbReference type="Proteomes" id="UP001219933"/>
    </source>
</evidence>
<dbReference type="Proteomes" id="UP001219933">
    <property type="component" value="Chromosome 2"/>
</dbReference>
<evidence type="ECO:0000313" key="6">
    <source>
        <dbReference type="EMBL" id="WFD34954.1"/>
    </source>
</evidence>
<protein>
    <recommendedName>
        <fullName evidence="3">3-methyl-2-oxobutanoate hydroxymethyltransferase</fullName>
        <ecNumber evidence="3">2.1.2.11</ecNumber>
    </recommendedName>
</protein>
<keyword evidence="4 6" id="KW-0808">Transferase</keyword>
<dbReference type="SUPFAM" id="SSF51621">
    <property type="entry name" value="Phosphoenolpyruvate/pyruvate domain"/>
    <property type="match status" value="1"/>
</dbReference>
<dbReference type="GO" id="GO:0015940">
    <property type="term" value="P:pantothenate biosynthetic process"/>
    <property type="evidence" value="ECO:0007669"/>
    <property type="project" value="InterPro"/>
</dbReference>
<proteinExistence type="inferred from homology"/>
<evidence type="ECO:0000256" key="2">
    <source>
        <dbReference type="ARBA" id="ARBA00008676"/>
    </source>
</evidence>
<comment type="pathway">
    <text evidence="1">Cofactor biosynthesis; (R)-pantothenate biosynthesis; (R)-pantoate from 3-methyl-2-oxobutanoate: step 1/2.</text>
</comment>
<dbReference type="GO" id="GO:0005739">
    <property type="term" value="C:mitochondrion"/>
    <property type="evidence" value="ECO:0007669"/>
    <property type="project" value="TreeGrafter"/>
</dbReference>
<dbReference type="GO" id="GO:0000287">
    <property type="term" value="F:magnesium ion binding"/>
    <property type="evidence" value="ECO:0007669"/>
    <property type="project" value="TreeGrafter"/>
</dbReference>
<evidence type="ECO:0000256" key="3">
    <source>
        <dbReference type="ARBA" id="ARBA00012618"/>
    </source>
</evidence>
<reference evidence="6" key="1">
    <citation type="submission" date="2023-03" db="EMBL/GenBank/DDBJ databases">
        <title>Mating type loci evolution in Malassezia.</title>
        <authorList>
            <person name="Coelho M.A."/>
        </authorList>
    </citation>
    <scope>NUCLEOTIDE SEQUENCE</scope>
    <source>
        <strain evidence="6">CBS 11721</strain>
    </source>
</reference>
<name>A0AAF0EUT9_9BASI</name>
<dbReference type="EC" id="2.1.2.11" evidence="3"/>
<comment type="catalytic activity">
    <reaction evidence="5">
        <text>(6R)-5,10-methylene-5,6,7,8-tetrahydrofolate + 3-methyl-2-oxobutanoate + H2O = 2-dehydropantoate + (6S)-5,6,7,8-tetrahydrofolate</text>
        <dbReference type="Rhea" id="RHEA:11824"/>
        <dbReference type="ChEBI" id="CHEBI:11561"/>
        <dbReference type="ChEBI" id="CHEBI:11851"/>
        <dbReference type="ChEBI" id="CHEBI:15377"/>
        <dbReference type="ChEBI" id="CHEBI:15636"/>
        <dbReference type="ChEBI" id="CHEBI:57453"/>
        <dbReference type="EC" id="2.1.2.11"/>
    </reaction>
</comment>
<evidence type="ECO:0000256" key="5">
    <source>
        <dbReference type="ARBA" id="ARBA00049172"/>
    </source>
</evidence>
<dbReference type="InterPro" id="IPR040442">
    <property type="entry name" value="Pyrv_kinase-like_dom_sf"/>
</dbReference>
<dbReference type="Gene3D" id="3.20.20.60">
    <property type="entry name" value="Phosphoenolpyruvate-binding domains"/>
    <property type="match status" value="1"/>
</dbReference>
<gene>
    <name evidence="6" type="primary">ECM31</name>
    <name evidence="6" type="ORF">MCUN1_001800</name>
</gene>